<evidence type="ECO:0000259" key="2">
    <source>
        <dbReference type="Pfam" id="PF00931"/>
    </source>
</evidence>
<dbReference type="PANTHER" id="PTHR46082:SF6">
    <property type="entry name" value="AAA+ ATPASE DOMAIN-CONTAINING PROTEIN-RELATED"/>
    <property type="match status" value="1"/>
</dbReference>
<dbReference type="InterPro" id="IPR002182">
    <property type="entry name" value="NB-ARC"/>
</dbReference>
<dbReference type="InterPro" id="IPR000845">
    <property type="entry name" value="Nucleoside_phosphorylase_d"/>
</dbReference>
<comment type="caution">
    <text evidence="4">The sequence shown here is derived from an EMBL/GenBank/DDBJ whole genome shotgun (WGS) entry which is preliminary data.</text>
</comment>
<name>A0A0H1BN15_9EURO</name>
<dbReference type="Gene3D" id="3.40.50.1580">
    <property type="entry name" value="Nucleoside phosphorylase domain"/>
    <property type="match status" value="1"/>
</dbReference>
<dbReference type="GO" id="GO:0003824">
    <property type="term" value="F:catalytic activity"/>
    <property type="evidence" value="ECO:0007669"/>
    <property type="project" value="InterPro"/>
</dbReference>
<dbReference type="OrthoDB" id="1658288at2759"/>
<feature type="region of interest" description="Disordered" evidence="1">
    <location>
        <begin position="1803"/>
        <end position="1868"/>
    </location>
</feature>
<dbReference type="InterPro" id="IPR035994">
    <property type="entry name" value="Nucleoside_phosphorylase_sf"/>
</dbReference>
<dbReference type="EMBL" id="LDEV01001984">
    <property type="protein sequence ID" value="KLJ10556.1"/>
    <property type="molecule type" value="Genomic_DNA"/>
</dbReference>
<evidence type="ECO:0000259" key="3">
    <source>
        <dbReference type="Pfam" id="PF01048"/>
    </source>
</evidence>
<dbReference type="InterPro" id="IPR027417">
    <property type="entry name" value="P-loop_NTPase"/>
</dbReference>
<feature type="domain" description="NB-ARC" evidence="2">
    <location>
        <begin position="357"/>
        <end position="523"/>
    </location>
</feature>
<sequence>MPPERQADFAIAIICALPVEAGAVEALFDEIYDESDKVSSKRPGDYNLYKTGRIGEHNVVLCCMPAGIGKRSAAIMAENLLLSYTGIQLALVVGICGGAPYPFGDTQIFLGDVIISDTVFEYDFGRPYPDFHRKPEVEETRALHASLKARLTRIEFQEQMSQHLRVIQQSGEQWQHPGSDDVLFESCYHHNHYSEVDSVRCCCFHGSSPDDICEAALEKNCSCLGCNENRVRRRRDGAEALKASVHIGKMASISTMMESGEHRDKIISKEGVIGFDMEGPAGGVWGNVPCIMIKGVCDYADRHYSKAWRAYAAATGASAAKTFLEYWKPMPRKERERYWMVPFERGPGFIACQHVLNQVEELISRHGTTTIAICGRPGFGKTEIALELAYRMHDRDSRCSIFWIQCTTIESVDQAYMRIAQVLGIQDVNPTEAREQVKNKLSQTNAGKWLLIFDDADDFEMWISDSNTGLKDFLPRNDQGHILFTTRNHRLAVNLAGPNVLSVHQLDEATGLKLLQKSLIKKDLLNDRDAAITLLTQLAFLPLAITQAAEYINQNCIRLSDYLTLLQQPEIVELLSEDFQDPRCYKDIPNSVVTTWLISFQQIQDRDQLAADYLSFLGCVNPRDIPLSFLPQPTSKKKRADAIGLLKAYCLVQQAGDGSMSLHRLVHLAIRNWMRMNHCFVQWIFKTADRLVEVFPDSDPGNRHIWREYLPHALSLIGESEFQARQDEYINLLQKVRDCLYSAGRYNELARLFSNTQTLQLRKNGYQHRSERGDDPTTGVDTGTTNFCANVTDAMEADPNWYCADDYNESTVGSLPQSSLFDRDDRSIDNFPSTVATSQGRTKVEALPSIPDLSELDTTLHSGPGTNDAEVILGDDFNHEAEPAAYTAKDDCDAETTCSIDSGPDDQKSPYVQAFTNRLTQDIKNISGLSNITDIPSSYFNSVLRVFAWKLHGESSTPFQWEASVILRRKREEIIELLAAPPLEVGCGEKAYEESISEEGEDDELWERESFTKPSDILSKWLNNVELPALSPDESEQPIQEAPVQEDLTVKEGVLFQLPDYEKFIQQSDAYRWLLFRMCQHGQLTFRDPDLMRDIGVRVQNQLRAQEPLRRISRRRSSLVRMTFNLDWNPVQFTQDGSLASSALHALDKVLCLTGSWDEAQAATVAEYMSQTWPVTGEHIISLLRELISLPVGQECCYQVRRPNGAQLKACIQAPFSCSISVTGGPYFVSEIAEQIGWLASALRASPISQGIVACYPRVEDLHVRTEDEGTSTAMVVGSCRIAFDFKEDFEIRNSVQGFCWGPLFANSVLVSGYPILRRSEPKTGLEMSLGTMACLIRSQQVVQWGEKIIMKGFSSLLVATLATTGIVVWHLFVSRNPSERISYIDPRLDTIDIRTPEKLSLRILERRRHIIGWCAEAIDFCGHAMANQNISASGLQKPPASIVIDRLYIEAGSHVVGGLHTSINKKDQPFWLERESDYPSLLKWVSLQPIVFYDVSDRRAWLVDGVSALLHLVRVSLYLDENDPESPYDWVFDASQLKDTWDGCTARLAALKTLKSWDNLNLNVYVKECTGRDGKLVIKYSTLEERVKKILHSMEILVDRQVKVASEDGIKISQSLDLGRKGMVGFDILDVVTPLGPIHTRIKHLHSWGHGWDDLIPAIGVTTIFGNGFGDLIRPDNPDTVCSHWKSVPTCMDYMATSVSTLKMLYEKRLQRVEPGLGIGEMTSKITWTSPCQPFKPCECVRSKVADGKCHFDPVQFLGSKKLWTNIRPSGSNPVNLAKLEENGAVVFGHLSLLGRRRDGKAIERGEEGKETACARESSSSSQGMLTSSTVGSVETQSTGITAPSSAPSAPNEIQEDSSSKGKLKSEKKPLNIFKRWWERRR</sequence>
<dbReference type="Proteomes" id="UP000053573">
    <property type="component" value="Unassembled WGS sequence"/>
</dbReference>
<dbReference type="InterPro" id="IPR053137">
    <property type="entry name" value="NLR-like"/>
</dbReference>
<feature type="compositionally biased region" description="Basic and acidic residues" evidence="1">
    <location>
        <begin position="1859"/>
        <end position="1868"/>
    </location>
</feature>
<dbReference type="Gene3D" id="3.40.50.300">
    <property type="entry name" value="P-loop containing nucleotide triphosphate hydrolases"/>
    <property type="match status" value="1"/>
</dbReference>
<accession>A0A0H1BN15</accession>
<dbReference type="Pfam" id="PF01048">
    <property type="entry name" value="PNP_UDP_1"/>
    <property type="match status" value="1"/>
</dbReference>
<evidence type="ECO:0000313" key="4">
    <source>
        <dbReference type="EMBL" id="KLJ10556.1"/>
    </source>
</evidence>
<dbReference type="GO" id="GO:0009116">
    <property type="term" value="P:nucleoside metabolic process"/>
    <property type="evidence" value="ECO:0007669"/>
    <property type="project" value="InterPro"/>
</dbReference>
<gene>
    <name evidence="4" type="ORF">EMPG_14063</name>
</gene>
<dbReference type="Pfam" id="PF00931">
    <property type="entry name" value="NB-ARC"/>
    <property type="match status" value="1"/>
</dbReference>
<evidence type="ECO:0000313" key="5">
    <source>
        <dbReference type="Proteomes" id="UP000053573"/>
    </source>
</evidence>
<evidence type="ECO:0000256" key="1">
    <source>
        <dbReference type="SAM" id="MobiDB-lite"/>
    </source>
</evidence>
<protein>
    <recommendedName>
        <fullName evidence="6">AAA+ ATPase domain-containing protein</fullName>
    </recommendedName>
</protein>
<feature type="compositionally biased region" description="Basic and acidic residues" evidence="1">
    <location>
        <begin position="1803"/>
        <end position="1815"/>
    </location>
</feature>
<organism evidence="4 5">
    <name type="scientific">Blastomyces silverae</name>
    <dbReference type="NCBI Taxonomy" id="2060906"/>
    <lineage>
        <taxon>Eukaryota</taxon>
        <taxon>Fungi</taxon>
        <taxon>Dikarya</taxon>
        <taxon>Ascomycota</taxon>
        <taxon>Pezizomycotina</taxon>
        <taxon>Eurotiomycetes</taxon>
        <taxon>Eurotiomycetidae</taxon>
        <taxon>Onygenales</taxon>
        <taxon>Ajellomycetaceae</taxon>
        <taxon>Blastomyces</taxon>
    </lineage>
</organism>
<dbReference type="SUPFAM" id="SSF52540">
    <property type="entry name" value="P-loop containing nucleoside triphosphate hydrolases"/>
    <property type="match status" value="1"/>
</dbReference>
<feature type="compositionally biased region" description="Polar residues" evidence="1">
    <location>
        <begin position="1831"/>
        <end position="1850"/>
    </location>
</feature>
<feature type="domain" description="Nucleoside phosphorylase" evidence="3">
    <location>
        <begin position="11"/>
        <end position="140"/>
    </location>
</feature>
<feature type="compositionally biased region" description="Low complexity" evidence="1">
    <location>
        <begin position="1819"/>
        <end position="1830"/>
    </location>
</feature>
<reference evidence="5" key="1">
    <citation type="journal article" date="2015" name="PLoS Genet.">
        <title>The dynamic genome and transcriptome of the human fungal pathogen Blastomyces and close relative Emmonsia.</title>
        <authorList>
            <person name="Munoz J.F."/>
            <person name="Gauthier G.M."/>
            <person name="Desjardins C.A."/>
            <person name="Gallo J.E."/>
            <person name="Holder J."/>
            <person name="Sullivan T.D."/>
            <person name="Marty A.J."/>
            <person name="Carmen J.C."/>
            <person name="Chen Z."/>
            <person name="Ding L."/>
            <person name="Gujja S."/>
            <person name="Magrini V."/>
            <person name="Misas E."/>
            <person name="Mitreva M."/>
            <person name="Priest M."/>
            <person name="Saif S."/>
            <person name="Whiston E.A."/>
            <person name="Young S."/>
            <person name="Zeng Q."/>
            <person name="Goldman W.E."/>
            <person name="Mardis E.R."/>
            <person name="Taylor J.W."/>
            <person name="McEwen J.G."/>
            <person name="Clay O.K."/>
            <person name="Klein B.S."/>
            <person name="Cuomo C.A."/>
        </authorList>
    </citation>
    <scope>NUCLEOTIDE SEQUENCE [LARGE SCALE GENOMIC DNA]</scope>
    <source>
        <strain evidence="5">UAMH 139</strain>
    </source>
</reference>
<dbReference type="SUPFAM" id="SSF53167">
    <property type="entry name" value="Purine and uridine phosphorylases"/>
    <property type="match status" value="1"/>
</dbReference>
<dbReference type="PANTHER" id="PTHR46082">
    <property type="entry name" value="ATP/GTP-BINDING PROTEIN-RELATED"/>
    <property type="match status" value="1"/>
</dbReference>
<evidence type="ECO:0008006" key="6">
    <source>
        <dbReference type="Google" id="ProtNLM"/>
    </source>
</evidence>
<proteinExistence type="predicted"/>
<dbReference type="GO" id="GO:0043531">
    <property type="term" value="F:ADP binding"/>
    <property type="evidence" value="ECO:0007669"/>
    <property type="project" value="InterPro"/>
</dbReference>
<keyword evidence="5" id="KW-1185">Reference proteome</keyword>